<protein>
    <submittedName>
        <fullName evidence="2">Uncharacterized protein</fullName>
    </submittedName>
</protein>
<keyword evidence="3" id="KW-1185">Reference proteome</keyword>
<proteinExistence type="predicted"/>
<dbReference type="EMBL" id="NMUH01001780">
    <property type="protein sequence ID" value="MQL95301.1"/>
    <property type="molecule type" value="Genomic_DNA"/>
</dbReference>
<dbReference type="Proteomes" id="UP000652761">
    <property type="component" value="Unassembled WGS sequence"/>
</dbReference>
<gene>
    <name evidence="2" type="ORF">Taro_027972</name>
</gene>
<accession>A0A843VF90</accession>
<evidence type="ECO:0000313" key="3">
    <source>
        <dbReference type="Proteomes" id="UP000652761"/>
    </source>
</evidence>
<dbReference type="AlphaFoldDB" id="A0A843VF90"/>
<feature type="compositionally biased region" description="Polar residues" evidence="1">
    <location>
        <begin position="165"/>
        <end position="175"/>
    </location>
</feature>
<feature type="region of interest" description="Disordered" evidence="1">
    <location>
        <begin position="140"/>
        <end position="175"/>
    </location>
</feature>
<comment type="caution">
    <text evidence="2">The sequence shown here is derived from an EMBL/GenBank/DDBJ whole genome shotgun (WGS) entry which is preliminary data.</text>
</comment>
<sequence>MLGRYRAGGLLSHWTTCSVVGFDEVEAYFKSVLFGRRCLGRIGYRVFGDHPWGLKMLCAGLLFGVSRLCSGTRGTCEECCNDPMSRRVHPEKKGKTWTAPVIAVARYAAIRGVSRSAFRPRHECDGPRCRVLKPEPGQAGRFACRTRPHHRGQNRDGIPRKSSDDLTPNNGIGLE</sequence>
<feature type="compositionally biased region" description="Basic and acidic residues" evidence="1">
    <location>
        <begin position="153"/>
        <end position="164"/>
    </location>
</feature>
<name>A0A843VF90_COLES</name>
<organism evidence="2 3">
    <name type="scientific">Colocasia esculenta</name>
    <name type="common">Wild taro</name>
    <name type="synonym">Arum esculentum</name>
    <dbReference type="NCBI Taxonomy" id="4460"/>
    <lineage>
        <taxon>Eukaryota</taxon>
        <taxon>Viridiplantae</taxon>
        <taxon>Streptophyta</taxon>
        <taxon>Embryophyta</taxon>
        <taxon>Tracheophyta</taxon>
        <taxon>Spermatophyta</taxon>
        <taxon>Magnoliopsida</taxon>
        <taxon>Liliopsida</taxon>
        <taxon>Araceae</taxon>
        <taxon>Aroideae</taxon>
        <taxon>Colocasieae</taxon>
        <taxon>Colocasia</taxon>
    </lineage>
</organism>
<reference evidence="2" key="1">
    <citation type="submission" date="2017-07" db="EMBL/GenBank/DDBJ databases">
        <title>Taro Niue Genome Assembly and Annotation.</title>
        <authorList>
            <person name="Atibalentja N."/>
            <person name="Keating K."/>
            <person name="Fields C.J."/>
        </authorList>
    </citation>
    <scope>NUCLEOTIDE SEQUENCE</scope>
    <source>
        <strain evidence="2">Niue_2</strain>
        <tissue evidence="2">Leaf</tissue>
    </source>
</reference>
<evidence type="ECO:0000256" key="1">
    <source>
        <dbReference type="SAM" id="MobiDB-lite"/>
    </source>
</evidence>
<evidence type="ECO:0000313" key="2">
    <source>
        <dbReference type="EMBL" id="MQL95301.1"/>
    </source>
</evidence>